<dbReference type="Pfam" id="PF14542">
    <property type="entry name" value="Acetyltransf_CG"/>
    <property type="match status" value="1"/>
</dbReference>
<dbReference type="PANTHER" id="PTHR31435">
    <property type="entry name" value="PROTEIN NATD1"/>
    <property type="match status" value="1"/>
</dbReference>
<dbReference type="Gene3D" id="3.40.630.30">
    <property type="match status" value="1"/>
</dbReference>
<dbReference type="PANTHER" id="PTHR31435:SF10">
    <property type="entry name" value="BSR4717 PROTEIN"/>
    <property type="match status" value="1"/>
</dbReference>
<comment type="caution">
    <text evidence="2">The sequence shown here is derived from an EMBL/GenBank/DDBJ whole genome shotgun (WGS) entry which is preliminary data.</text>
</comment>
<dbReference type="CDD" id="cd04301">
    <property type="entry name" value="NAT_SF"/>
    <property type="match status" value="1"/>
</dbReference>
<accession>A0A9X2DY05</accession>
<evidence type="ECO:0000259" key="1">
    <source>
        <dbReference type="PROSITE" id="PS51729"/>
    </source>
</evidence>
<dbReference type="Proteomes" id="UP001155240">
    <property type="component" value="Unassembled WGS sequence"/>
</dbReference>
<dbReference type="PROSITE" id="PS51729">
    <property type="entry name" value="GNAT_YJDJ"/>
    <property type="match status" value="1"/>
</dbReference>
<dbReference type="InterPro" id="IPR031165">
    <property type="entry name" value="GNAT_YJDJ"/>
</dbReference>
<dbReference type="RefSeq" id="WP_251946263.1">
    <property type="nucleotide sequence ID" value="NZ_JAMRYM010000056.1"/>
</dbReference>
<dbReference type="AlphaFoldDB" id="A0A9X2DY05"/>
<protein>
    <submittedName>
        <fullName evidence="2">N-acetyltransferase</fullName>
    </submittedName>
</protein>
<dbReference type="SUPFAM" id="SSF55729">
    <property type="entry name" value="Acyl-CoA N-acyltransferases (Nat)"/>
    <property type="match status" value="1"/>
</dbReference>
<gene>
    <name evidence="2" type="ORF">NB037_12610</name>
</gene>
<name>A0A9X2DY05_9MICO</name>
<evidence type="ECO:0000313" key="2">
    <source>
        <dbReference type="EMBL" id="MCM6763260.1"/>
    </source>
</evidence>
<evidence type="ECO:0000313" key="3">
    <source>
        <dbReference type="Proteomes" id="UP001155240"/>
    </source>
</evidence>
<dbReference type="InterPro" id="IPR016181">
    <property type="entry name" value="Acyl_CoA_acyltransferase"/>
</dbReference>
<sequence length="103" mass="11050">MSDSDSPTAPSVIDVPERSRFEISVDGATAGFAAYSLRGDRVVFTHTVVEDEWEGHGLGSALARAAVSAVTEAGGTVVPRCPFIAAWLRKHPEVQARVEWPED</sequence>
<feature type="domain" description="N-acetyltransferase" evidence="1">
    <location>
        <begin position="13"/>
        <end position="99"/>
    </location>
</feature>
<dbReference type="EMBL" id="JAMRYM010000056">
    <property type="protein sequence ID" value="MCM6763260.1"/>
    <property type="molecule type" value="Genomic_DNA"/>
</dbReference>
<dbReference type="InterPro" id="IPR045057">
    <property type="entry name" value="Gcn5-rel_NAT"/>
</dbReference>
<organism evidence="2 3">
    <name type="scientific">Rathayibacter rubneri</name>
    <dbReference type="NCBI Taxonomy" id="2950106"/>
    <lineage>
        <taxon>Bacteria</taxon>
        <taxon>Bacillati</taxon>
        <taxon>Actinomycetota</taxon>
        <taxon>Actinomycetes</taxon>
        <taxon>Micrococcales</taxon>
        <taxon>Microbacteriaceae</taxon>
        <taxon>Rathayibacter</taxon>
    </lineage>
</organism>
<keyword evidence="3" id="KW-1185">Reference proteome</keyword>
<proteinExistence type="predicted"/>
<reference evidence="2" key="1">
    <citation type="submission" date="2022-06" db="EMBL/GenBank/DDBJ databases">
        <title>Whole genome shotgun sequencing (WGS) of Rathayibacter sp. ZW T2_19, isolated from stored onions (Allium cepa).</title>
        <authorList>
            <person name="Stoll D.A."/>
            <person name="Huch M."/>
        </authorList>
    </citation>
    <scope>NUCLEOTIDE SEQUENCE</scope>
    <source>
        <strain evidence="2">ZW T2_19</strain>
    </source>
</reference>